<name>A0ABC8S1X4_9AQUA</name>
<dbReference type="AlphaFoldDB" id="A0ABC8S1X4"/>
<feature type="compositionally biased region" description="Basic residues" evidence="1">
    <location>
        <begin position="17"/>
        <end position="29"/>
    </location>
</feature>
<proteinExistence type="predicted"/>
<evidence type="ECO:0000256" key="1">
    <source>
        <dbReference type="SAM" id="MobiDB-lite"/>
    </source>
</evidence>
<organism evidence="2 3">
    <name type="scientific">Ilex paraguariensis</name>
    <name type="common">yerba mate</name>
    <dbReference type="NCBI Taxonomy" id="185542"/>
    <lineage>
        <taxon>Eukaryota</taxon>
        <taxon>Viridiplantae</taxon>
        <taxon>Streptophyta</taxon>
        <taxon>Embryophyta</taxon>
        <taxon>Tracheophyta</taxon>
        <taxon>Spermatophyta</taxon>
        <taxon>Magnoliopsida</taxon>
        <taxon>eudicotyledons</taxon>
        <taxon>Gunneridae</taxon>
        <taxon>Pentapetalae</taxon>
        <taxon>asterids</taxon>
        <taxon>campanulids</taxon>
        <taxon>Aquifoliales</taxon>
        <taxon>Aquifoliaceae</taxon>
        <taxon>Ilex</taxon>
    </lineage>
</organism>
<sequence>KIPHPNAKGTKDYKKEQKQRKTKQRSLHKNRIDQSGSTNQHQNQSSSTHQQQTNHTNQHEKTSTNSHQHKNRPTTQNRTAATVQQNNKQLKRHPSQAINAKRKAAATVQQEQHNKQ</sequence>
<feature type="compositionally biased region" description="Basic residues" evidence="1">
    <location>
        <begin position="89"/>
        <end position="104"/>
    </location>
</feature>
<dbReference type="Proteomes" id="UP001642360">
    <property type="component" value="Unassembled WGS sequence"/>
</dbReference>
<gene>
    <name evidence="2" type="ORF">ILEXP_LOCUS18388</name>
</gene>
<evidence type="ECO:0000313" key="2">
    <source>
        <dbReference type="EMBL" id="CAK9150251.1"/>
    </source>
</evidence>
<feature type="region of interest" description="Disordered" evidence="1">
    <location>
        <begin position="1"/>
        <end position="116"/>
    </location>
</feature>
<feature type="compositionally biased region" description="Polar residues" evidence="1">
    <location>
        <begin position="107"/>
        <end position="116"/>
    </location>
</feature>
<protein>
    <submittedName>
        <fullName evidence="2">Uncharacterized protein</fullName>
    </submittedName>
</protein>
<feature type="compositionally biased region" description="Low complexity" evidence="1">
    <location>
        <begin position="37"/>
        <end position="56"/>
    </location>
</feature>
<dbReference type="EMBL" id="CAUOFW020002013">
    <property type="protein sequence ID" value="CAK9150251.1"/>
    <property type="molecule type" value="Genomic_DNA"/>
</dbReference>
<feature type="compositionally biased region" description="Polar residues" evidence="1">
    <location>
        <begin position="73"/>
        <end position="88"/>
    </location>
</feature>
<comment type="caution">
    <text evidence="2">The sequence shown here is derived from an EMBL/GenBank/DDBJ whole genome shotgun (WGS) entry which is preliminary data.</text>
</comment>
<accession>A0ABC8S1X4</accession>
<keyword evidence="3" id="KW-1185">Reference proteome</keyword>
<reference evidence="2 3" key="1">
    <citation type="submission" date="2024-02" db="EMBL/GenBank/DDBJ databases">
        <authorList>
            <person name="Vignale AGUSTIN F."/>
            <person name="Sosa J E."/>
            <person name="Modenutti C."/>
        </authorList>
    </citation>
    <scope>NUCLEOTIDE SEQUENCE [LARGE SCALE GENOMIC DNA]</scope>
</reference>
<evidence type="ECO:0000313" key="3">
    <source>
        <dbReference type="Proteomes" id="UP001642360"/>
    </source>
</evidence>
<feature type="non-terminal residue" evidence="2">
    <location>
        <position position="1"/>
    </location>
</feature>